<dbReference type="InterPro" id="IPR011067">
    <property type="entry name" value="Plasmid_toxin/cell-grow_inhib"/>
</dbReference>
<evidence type="ECO:0000313" key="9">
    <source>
        <dbReference type="Proteomes" id="UP000306441"/>
    </source>
</evidence>
<dbReference type="Proteomes" id="UP000306441">
    <property type="component" value="Unassembled WGS sequence"/>
</dbReference>
<evidence type="ECO:0000256" key="2">
    <source>
        <dbReference type="ARBA" id="ARBA00015075"/>
    </source>
</evidence>
<organism evidence="8 9">
    <name type="scientific">Ollibium composti</name>
    <dbReference type="NCBI Taxonomy" id="2675109"/>
    <lineage>
        <taxon>Bacteria</taxon>
        <taxon>Pseudomonadati</taxon>
        <taxon>Pseudomonadota</taxon>
        <taxon>Alphaproteobacteria</taxon>
        <taxon>Hyphomicrobiales</taxon>
        <taxon>Phyllobacteriaceae</taxon>
        <taxon>Ollibium</taxon>
    </lineage>
</organism>
<evidence type="ECO:0000256" key="4">
    <source>
        <dbReference type="ARBA" id="ARBA00023015"/>
    </source>
</evidence>
<dbReference type="InterPro" id="IPR002712">
    <property type="entry name" value="CcdB"/>
</dbReference>
<dbReference type="EMBL" id="SSNY01000017">
    <property type="protein sequence ID" value="THF54615.1"/>
    <property type="molecule type" value="Genomic_DNA"/>
</dbReference>
<keyword evidence="9" id="KW-1185">Reference proteome</keyword>
<evidence type="ECO:0000256" key="6">
    <source>
        <dbReference type="ARBA" id="ARBA00029628"/>
    </source>
</evidence>
<protein>
    <recommendedName>
        <fullName evidence="2">Toxin CcdB</fullName>
    </recommendedName>
    <alternativeName>
        <fullName evidence="7">Cytotoxic protein CcdB</fullName>
    </alternativeName>
    <alternativeName>
        <fullName evidence="6">Protein LetD</fullName>
    </alternativeName>
</protein>
<evidence type="ECO:0000313" key="8">
    <source>
        <dbReference type="EMBL" id="THF54615.1"/>
    </source>
</evidence>
<accession>A0ABY2Q3C2</accession>
<comment type="similarity">
    <text evidence="1">Belongs to the CcdB toxin family.</text>
</comment>
<dbReference type="Pfam" id="PF01845">
    <property type="entry name" value="CcdB"/>
    <property type="match status" value="1"/>
</dbReference>
<dbReference type="Gene3D" id="2.30.30.110">
    <property type="match status" value="1"/>
</dbReference>
<gene>
    <name evidence="8" type="ORF">E6C48_21130</name>
</gene>
<evidence type="ECO:0000256" key="1">
    <source>
        <dbReference type="ARBA" id="ARBA00005230"/>
    </source>
</evidence>
<name>A0ABY2Q3C2_9HYPH</name>
<dbReference type="SUPFAM" id="SSF50118">
    <property type="entry name" value="Cell growth inhibitor/plasmid maintenance toxic component"/>
    <property type="match status" value="1"/>
</dbReference>
<dbReference type="RefSeq" id="WP_136360177.1">
    <property type="nucleotide sequence ID" value="NZ_SSNY01000017.1"/>
</dbReference>
<proteinExistence type="inferred from homology"/>
<keyword evidence="3" id="KW-0678">Repressor</keyword>
<keyword evidence="4" id="KW-0805">Transcription regulation</keyword>
<evidence type="ECO:0000256" key="7">
    <source>
        <dbReference type="ARBA" id="ARBA00033135"/>
    </source>
</evidence>
<reference evidence="8 9" key="1">
    <citation type="submission" date="2019-04" db="EMBL/GenBank/DDBJ databases">
        <title>Mesorhizobium composti sp. nov., isolated from compost.</title>
        <authorList>
            <person name="Lin S.-Y."/>
            <person name="Hameed A."/>
            <person name="Hsieh Y.-T."/>
            <person name="Young C.-C."/>
        </authorList>
    </citation>
    <scope>NUCLEOTIDE SEQUENCE [LARGE SCALE GENOMIC DNA]</scope>
    <source>
        <strain evidence="8 9">CC-YTH430</strain>
    </source>
</reference>
<keyword evidence="5" id="KW-0804">Transcription</keyword>
<evidence type="ECO:0000256" key="3">
    <source>
        <dbReference type="ARBA" id="ARBA00022491"/>
    </source>
</evidence>
<sequence>MAHYEVFSGPIEGSYLLDVQTDLIDRMTTRMVVPLLPVEATPPPVKKLHPVFEIGGHRLVMATHLMAAVPTAELKESRFSLSKHHDEIVAALDMLFHGF</sequence>
<comment type="caution">
    <text evidence="8">The sequence shown here is derived from an EMBL/GenBank/DDBJ whole genome shotgun (WGS) entry which is preliminary data.</text>
</comment>
<evidence type="ECO:0000256" key="5">
    <source>
        <dbReference type="ARBA" id="ARBA00023163"/>
    </source>
</evidence>